<dbReference type="AlphaFoldDB" id="A0A1I0S869"/>
<dbReference type="InterPro" id="IPR016039">
    <property type="entry name" value="Thiolase-like"/>
</dbReference>
<dbReference type="GO" id="GO:0044550">
    <property type="term" value="P:secondary metabolite biosynthetic process"/>
    <property type="evidence" value="ECO:0007669"/>
    <property type="project" value="TreeGrafter"/>
</dbReference>
<dbReference type="EMBL" id="FOJG01000002">
    <property type="protein sequence ID" value="SEW51901.1"/>
    <property type="molecule type" value="Genomic_DNA"/>
</dbReference>
<dbReference type="PANTHER" id="PTHR34069:SF2">
    <property type="entry name" value="BETA-KETOACYL-[ACYL-CARRIER-PROTEIN] SYNTHASE III"/>
    <property type="match status" value="1"/>
</dbReference>
<dbReference type="InterPro" id="IPR013751">
    <property type="entry name" value="ACP_syn_III_N"/>
</dbReference>
<dbReference type="SUPFAM" id="SSF53901">
    <property type="entry name" value="Thiolase-like"/>
    <property type="match status" value="1"/>
</dbReference>
<dbReference type="PANTHER" id="PTHR34069">
    <property type="entry name" value="3-OXOACYL-[ACYL-CARRIER-PROTEIN] SYNTHASE 3"/>
    <property type="match status" value="1"/>
</dbReference>
<proteinExistence type="predicted"/>
<evidence type="ECO:0000259" key="4">
    <source>
        <dbReference type="Pfam" id="PF08545"/>
    </source>
</evidence>
<sequence>MIQTMRTVITGTGSFIPANKKLNNDFLQQEFYSERQERIPSEGADIIRKFEEVTGISERRYADLDMNATEMAVAAAVAAIKDAGTDPETLDQIIVAHNFGNVLTETIQSDAVPSLASRVKQALGIRNPSCIPYDILFGCPGWIQGLIQADAFFKAGLAKKCLVIGTETLSRVIDKYDRDSMIFSDGAGAVVVEAVAETQAGIISASAQSYAMEELNYIYMGKSYAPEADKSVRYIKMLGRKVYEFALKRVPEAMKACLDAGGIDIADVKKIFIHQANEKMDIAIIKAFYLLYGIKDIPADIMPMNIHVLGNSSVATVPTLFDMVRKGQIANQEVHAGEVILFASVGAGMNINAVSYRV</sequence>
<dbReference type="GO" id="GO:0004315">
    <property type="term" value="F:3-oxoacyl-[acyl-carrier-protein] synthase activity"/>
    <property type="evidence" value="ECO:0007669"/>
    <property type="project" value="InterPro"/>
</dbReference>
<name>A0A1I0S869_9BACT</name>
<dbReference type="Pfam" id="PF08545">
    <property type="entry name" value="ACP_syn_III"/>
    <property type="match status" value="1"/>
</dbReference>
<keyword evidence="1" id="KW-0808">Transferase</keyword>
<evidence type="ECO:0000256" key="1">
    <source>
        <dbReference type="ARBA" id="ARBA00022679"/>
    </source>
</evidence>
<evidence type="ECO:0000313" key="6">
    <source>
        <dbReference type="Proteomes" id="UP000199310"/>
    </source>
</evidence>
<dbReference type="InterPro" id="IPR013747">
    <property type="entry name" value="ACP_syn_III_C"/>
</dbReference>
<keyword evidence="2" id="KW-0012">Acyltransferase</keyword>
<evidence type="ECO:0000259" key="3">
    <source>
        <dbReference type="Pfam" id="PF08541"/>
    </source>
</evidence>
<dbReference type="Gene3D" id="3.40.47.10">
    <property type="match status" value="1"/>
</dbReference>
<evidence type="ECO:0000256" key="2">
    <source>
        <dbReference type="ARBA" id="ARBA00023315"/>
    </source>
</evidence>
<organism evidence="5 6">
    <name type="scientific">Chitinophaga arvensicola</name>
    <dbReference type="NCBI Taxonomy" id="29529"/>
    <lineage>
        <taxon>Bacteria</taxon>
        <taxon>Pseudomonadati</taxon>
        <taxon>Bacteroidota</taxon>
        <taxon>Chitinophagia</taxon>
        <taxon>Chitinophagales</taxon>
        <taxon>Chitinophagaceae</taxon>
        <taxon>Chitinophaga</taxon>
    </lineage>
</organism>
<accession>A0A1I0S869</accession>
<dbReference type="GO" id="GO:0006633">
    <property type="term" value="P:fatty acid biosynthetic process"/>
    <property type="evidence" value="ECO:0007669"/>
    <property type="project" value="InterPro"/>
</dbReference>
<keyword evidence="6" id="KW-1185">Reference proteome</keyword>
<evidence type="ECO:0000313" key="5">
    <source>
        <dbReference type="EMBL" id="SEW51901.1"/>
    </source>
</evidence>
<dbReference type="Pfam" id="PF08541">
    <property type="entry name" value="ACP_syn_III_C"/>
    <property type="match status" value="1"/>
</dbReference>
<reference evidence="6" key="1">
    <citation type="submission" date="2016-10" db="EMBL/GenBank/DDBJ databases">
        <authorList>
            <person name="Varghese N."/>
            <person name="Submissions S."/>
        </authorList>
    </citation>
    <scope>NUCLEOTIDE SEQUENCE [LARGE SCALE GENOMIC DNA]</scope>
    <source>
        <strain evidence="6">DSM 3695</strain>
    </source>
</reference>
<feature type="domain" description="Beta-ketoacyl-[acyl-carrier-protein] synthase III C-terminal" evidence="3">
    <location>
        <begin position="258"/>
        <end position="357"/>
    </location>
</feature>
<gene>
    <name evidence="5" type="ORF">SAMN04488122_4575</name>
</gene>
<protein>
    <submittedName>
        <fullName evidence="5">3-oxoacyl-[acyl-carrier-protein] synthase-3</fullName>
    </submittedName>
</protein>
<feature type="domain" description="Beta-ketoacyl-[acyl-carrier-protein] synthase III N-terminal" evidence="4">
    <location>
        <begin position="133"/>
        <end position="209"/>
    </location>
</feature>
<dbReference type="STRING" id="29529.SAMN04488122_4575"/>
<dbReference type="Proteomes" id="UP000199310">
    <property type="component" value="Unassembled WGS sequence"/>
</dbReference>